<dbReference type="SMART" id="SM00521">
    <property type="entry name" value="CBF"/>
    <property type="match status" value="1"/>
</dbReference>
<keyword evidence="6 8" id="KW-0539">Nucleus</keyword>
<organism evidence="10 11">
    <name type="scientific">Macleaya cordata</name>
    <name type="common">Five-seeded plume-poppy</name>
    <name type="synonym">Bocconia cordata</name>
    <dbReference type="NCBI Taxonomy" id="56857"/>
    <lineage>
        <taxon>Eukaryota</taxon>
        <taxon>Viridiplantae</taxon>
        <taxon>Streptophyta</taxon>
        <taxon>Embryophyta</taxon>
        <taxon>Tracheophyta</taxon>
        <taxon>Spermatophyta</taxon>
        <taxon>Magnoliopsida</taxon>
        <taxon>Ranunculales</taxon>
        <taxon>Papaveraceae</taxon>
        <taxon>Papaveroideae</taxon>
        <taxon>Macleaya</taxon>
    </lineage>
</organism>
<name>A0A200QIK1_MACCD</name>
<sequence length="339" mass="37886">MDNMHKEIGNIHSKSENEDLQEINAHSIPSSTVSQPWWRGVANSASPEVILVESTSKSTQAQLPDVGERTRTQESQADDGLDEVVGVSKEVQTTVPLQSGSDGHEQQHVSSAVPPTGGECLLQQNQLDLVGHSVVCTSYPYSEPYSRGVMTTYGTQALVHPHLLGMHQTRMTLPLEMVEEPVYVNAKQYHGILRRRQSRAKAELEKKLIRVRKPYLHESRHQHAMRRARGCGGRFLNTKKLQNNENGAGFDPLPSNCTANLDFSGAQKEMKGLQEQQMQEAHTSNDKAKDRNRYKHHQGFRLSTFYPLPGERGEEGDGSCQQWGSIPVNRAPHRALTIQ</sequence>
<dbReference type="GO" id="GO:0003700">
    <property type="term" value="F:DNA-binding transcription factor activity"/>
    <property type="evidence" value="ECO:0007669"/>
    <property type="project" value="UniProtKB-UniRule"/>
</dbReference>
<dbReference type="PROSITE" id="PS00686">
    <property type="entry name" value="NFYA_HAP2_1"/>
    <property type="match status" value="1"/>
</dbReference>
<comment type="subcellular location">
    <subcellularLocation>
        <location evidence="1 8">Nucleus</location>
    </subcellularLocation>
</comment>
<dbReference type="Gene3D" id="6.10.250.2430">
    <property type="match status" value="1"/>
</dbReference>
<reference evidence="10 11" key="1">
    <citation type="journal article" date="2017" name="Mol. Plant">
        <title>The Genome of Medicinal Plant Macleaya cordata Provides New Insights into Benzylisoquinoline Alkaloids Metabolism.</title>
        <authorList>
            <person name="Liu X."/>
            <person name="Liu Y."/>
            <person name="Huang P."/>
            <person name="Ma Y."/>
            <person name="Qing Z."/>
            <person name="Tang Q."/>
            <person name="Cao H."/>
            <person name="Cheng P."/>
            <person name="Zheng Y."/>
            <person name="Yuan Z."/>
            <person name="Zhou Y."/>
            <person name="Liu J."/>
            <person name="Tang Z."/>
            <person name="Zhuo Y."/>
            <person name="Zhang Y."/>
            <person name="Yu L."/>
            <person name="Huang J."/>
            <person name="Yang P."/>
            <person name="Peng Q."/>
            <person name="Zhang J."/>
            <person name="Jiang W."/>
            <person name="Zhang Z."/>
            <person name="Lin K."/>
            <person name="Ro D.K."/>
            <person name="Chen X."/>
            <person name="Xiong X."/>
            <person name="Shang Y."/>
            <person name="Huang S."/>
            <person name="Zeng J."/>
        </authorList>
    </citation>
    <scope>NUCLEOTIDE SEQUENCE [LARGE SCALE GENOMIC DNA]</scope>
    <source>
        <strain evidence="11">cv. BLH2017</strain>
        <tissue evidence="10">Root</tissue>
    </source>
</reference>
<feature type="compositionally biased region" description="Basic and acidic residues" evidence="9">
    <location>
        <begin position="1"/>
        <end position="17"/>
    </location>
</feature>
<dbReference type="InParanoid" id="A0A200QIK1"/>
<accession>A0A200QIK1</accession>
<dbReference type="PANTHER" id="PTHR12632">
    <property type="entry name" value="TRANSCRIPTION FACTOR NF-Y ALPHA-RELATED"/>
    <property type="match status" value="1"/>
</dbReference>
<dbReference type="STRING" id="56857.A0A200QIK1"/>
<dbReference type="FunCoup" id="A0A200QIK1">
    <property type="interactions" value="194"/>
</dbReference>
<dbReference type="AlphaFoldDB" id="A0A200QIK1"/>
<keyword evidence="4" id="KW-0010">Activator</keyword>
<dbReference type="EMBL" id="MVGT01002023">
    <property type="protein sequence ID" value="OVA10245.1"/>
    <property type="molecule type" value="Genomic_DNA"/>
</dbReference>
<comment type="caution">
    <text evidence="10">The sequence shown here is derived from an EMBL/GenBank/DDBJ whole genome shotgun (WGS) entry which is preliminary data.</text>
</comment>
<evidence type="ECO:0000256" key="2">
    <source>
        <dbReference type="ARBA" id="ARBA00023015"/>
    </source>
</evidence>
<feature type="region of interest" description="Disordered" evidence="9">
    <location>
        <begin position="1"/>
        <end position="34"/>
    </location>
</feature>
<keyword evidence="3 8" id="KW-0238">DNA-binding</keyword>
<evidence type="ECO:0000256" key="5">
    <source>
        <dbReference type="ARBA" id="ARBA00023163"/>
    </source>
</evidence>
<dbReference type="PROSITE" id="PS51152">
    <property type="entry name" value="NFYA_HAP2_2"/>
    <property type="match status" value="1"/>
</dbReference>
<keyword evidence="11" id="KW-1185">Reference proteome</keyword>
<dbReference type="GO" id="GO:0016602">
    <property type="term" value="C:CCAAT-binding factor complex"/>
    <property type="evidence" value="ECO:0007669"/>
    <property type="project" value="InterPro"/>
</dbReference>
<dbReference type="PRINTS" id="PR00616">
    <property type="entry name" value="CCAATSUBUNTB"/>
</dbReference>
<comment type="similarity">
    <text evidence="8">Belongs to the NFYA/HAP2 subunit family.</text>
</comment>
<evidence type="ECO:0000256" key="6">
    <source>
        <dbReference type="ARBA" id="ARBA00023242"/>
    </source>
</evidence>
<comment type="function">
    <text evidence="8">Component of the sequence-specific heterotrimeric transcription factor (NF-Y) which specifically recognizes a 5'-CCAAT-3' box motif found in the promoters of its target genes.</text>
</comment>
<gene>
    <name evidence="10" type="ORF">BVC80_1173g6</name>
</gene>
<proteinExistence type="inferred from homology"/>
<evidence type="ECO:0000313" key="11">
    <source>
        <dbReference type="Proteomes" id="UP000195402"/>
    </source>
</evidence>
<evidence type="ECO:0000256" key="1">
    <source>
        <dbReference type="ARBA" id="ARBA00004123"/>
    </source>
</evidence>
<feature type="region of interest" description="Disordered" evidence="9">
    <location>
        <begin position="269"/>
        <end position="326"/>
    </location>
</feature>
<evidence type="ECO:0000256" key="8">
    <source>
        <dbReference type="RuleBase" id="RU367155"/>
    </source>
</evidence>
<evidence type="ECO:0000256" key="7">
    <source>
        <dbReference type="ARBA" id="ARBA00025911"/>
    </source>
</evidence>
<evidence type="ECO:0000256" key="4">
    <source>
        <dbReference type="ARBA" id="ARBA00023159"/>
    </source>
</evidence>
<dbReference type="Pfam" id="PF02045">
    <property type="entry name" value="CBFB_NFYA"/>
    <property type="match status" value="1"/>
</dbReference>
<evidence type="ECO:0000256" key="9">
    <source>
        <dbReference type="SAM" id="MobiDB-lite"/>
    </source>
</evidence>
<protein>
    <recommendedName>
        <fullName evidence="8">Nuclear transcription factor Y subunit</fullName>
    </recommendedName>
</protein>
<comment type="subunit">
    <text evidence="7">Heterotrimeric transcription factor composed of three components, NF-YA, NF-YB and NF-YC. NF-YB and NF-YC must interact and dimerize for NF-YA association and DNA binding.</text>
</comment>
<dbReference type="InterPro" id="IPR001289">
    <property type="entry name" value="NFYA"/>
</dbReference>
<dbReference type="Proteomes" id="UP000195402">
    <property type="component" value="Unassembled WGS sequence"/>
</dbReference>
<dbReference type="OrthoDB" id="1097733at2759"/>
<evidence type="ECO:0000256" key="3">
    <source>
        <dbReference type="ARBA" id="ARBA00023125"/>
    </source>
</evidence>
<dbReference type="GO" id="GO:0003677">
    <property type="term" value="F:DNA binding"/>
    <property type="evidence" value="ECO:0007669"/>
    <property type="project" value="UniProtKB-KW"/>
</dbReference>
<dbReference type="InterPro" id="IPR018362">
    <property type="entry name" value="CCAAT-binding_factor_CS"/>
</dbReference>
<feature type="region of interest" description="Disordered" evidence="9">
    <location>
        <begin position="55"/>
        <end position="80"/>
    </location>
</feature>
<keyword evidence="2 8" id="KW-0805">Transcription regulation</keyword>
<feature type="region of interest" description="Disordered" evidence="9">
    <location>
        <begin position="95"/>
        <end position="115"/>
    </location>
</feature>
<evidence type="ECO:0000313" key="10">
    <source>
        <dbReference type="EMBL" id="OVA10245.1"/>
    </source>
</evidence>
<keyword evidence="5 8" id="KW-0804">Transcription</keyword>